<proteinExistence type="predicted"/>
<keyword evidence="1" id="KW-0472">Membrane</keyword>
<dbReference type="eggNOG" id="arCOG02089">
    <property type="taxonomic scope" value="Archaea"/>
</dbReference>
<organism evidence="2 3">
    <name type="scientific">Acidilobus saccharovorans (strain DSM 16705 / JCM 18335 / VKM B-2471 / 345-15)</name>
    <dbReference type="NCBI Taxonomy" id="666510"/>
    <lineage>
        <taxon>Archaea</taxon>
        <taxon>Thermoproteota</taxon>
        <taxon>Thermoprotei</taxon>
        <taxon>Acidilobales</taxon>
        <taxon>Acidilobaceae</taxon>
        <taxon>Acidilobus</taxon>
    </lineage>
</organism>
<dbReference type="HOGENOM" id="CLU_591355_0_0_2"/>
<name>D9Q2N4_ACIS3</name>
<sequence>MSFVILAVNAVPRNLRVILIAIMFFLAMSTLMMVSGGQLNASAQSLKPTFTAISYWGLNSSQPLQASPGSSFLPLTVMIYYLGPVELFNVTAYVKYSYPLTLVKGEPAPEAFVPLLEPGGSLRLVSLYNVSSNATPGVYNVTVNLTYYVEERLPTGETVTVKGTSSLPVEVAITGYSKVVVVSYSTYPEVLYAGESAAVLKIYLENEGNSLASNVTVKVEPQSPLSMLYPNMSTIKLGYLPPGHIVNLSVPLAIANVTQVTSYPFGYFSAPKPLNTTVYINVTYSGGYYLVPISLYLRPSAYFAAINAYHSPISVGASNAYVTVELANVGYGKAEYVTATLLPNPIFTPYVPSSENPLLAVDFMNESVGDLSSGEAQNVTFVISVSSGIRPGTYYLPLMITWYQPPTMQVMHQIILVPVKVGAGFQLSMSSLSGSSNTILYVIAAVVIIILVAMAVVGARRR</sequence>
<reference evidence="2 3" key="1">
    <citation type="journal article" date="2010" name="Appl. Environ. Microbiol.">
        <title>The genome sequence of the crenarchaeon Acidilobus saccharovorans supports a new order, Acidilobales, and suggests an important ecological role in terrestrial acidic hot springs.</title>
        <authorList>
            <person name="Mardanov A.V."/>
            <person name="Svetlitchnyi V.A."/>
            <person name="Beletsky A.V."/>
            <person name="Prokofeva M.I."/>
            <person name="Bonch-Osmolovskaya E.A."/>
            <person name="Ravin N.V."/>
            <person name="Skryabin K.G."/>
        </authorList>
    </citation>
    <scope>NUCLEOTIDE SEQUENCE [LARGE SCALE GENOMIC DNA]</scope>
    <source>
        <strain evidence="3">DSM 16705 / JCM 18335 / VKM B-2471 / 345-15</strain>
    </source>
</reference>
<keyword evidence="1" id="KW-1133">Transmembrane helix</keyword>
<feature type="transmembrane region" description="Helical" evidence="1">
    <location>
        <begin position="439"/>
        <end position="459"/>
    </location>
</feature>
<keyword evidence="1" id="KW-0812">Transmembrane</keyword>
<dbReference type="EMBL" id="CP001742">
    <property type="protein sequence ID" value="ADL19572.1"/>
    <property type="molecule type" value="Genomic_DNA"/>
</dbReference>
<dbReference type="KEGG" id="asc:ASAC_1167"/>
<accession>D9Q2N4</accession>
<gene>
    <name evidence="2" type="ordered locus">ASAC_1167</name>
</gene>
<dbReference type="AlphaFoldDB" id="D9Q2N4"/>
<dbReference type="STRING" id="666510.ASAC_1167"/>
<dbReference type="PANTHER" id="PTHR35902">
    <property type="entry name" value="S-LAYER DOMAIN-LIKE PROTEIN-RELATED"/>
    <property type="match status" value="1"/>
</dbReference>
<dbReference type="Proteomes" id="UP000000346">
    <property type="component" value="Chromosome"/>
</dbReference>
<keyword evidence="3" id="KW-1185">Reference proteome</keyword>
<dbReference type="PANTHER" id="PTHR35902:SF3">
    <property type="entry name" value="NPCBM-ASSOCIATED, NEW3 DOMAIN OF ALPHA-GALACTOSIDASE"/>
    <property type="match status" value="1"/>
</dbReference>
<dbReference type="InParanoid" id="D9Q2N4"/>
<evidence type="ECO:0000313" key="3">
    <source>
        <dbReference type="Proteomes" id="UP000000346"/>
    </source>
</evidence>
<evidence type="ECO:0000313" key="2">
    <source>
        <dbReference type="EMBL" id="ADL19572.1"/>
    </source>
</evidence>
<evidence type="ECO:0000256" key="1">
    <source>
        <dbReference type="SAM" id="Phobius"/>
    </source>
</evidence>
<protein>
    <submittedName>
        <fullName evidence="2">S-layer domain-like protein</fullName>
    </submittedName>
</protein>